<protein>
    <submittedName>
        <fullName evidence="1">Uncharacterized protein</fullName>
    </submittedName>
</protein>
<evidence type="ECO:0000313" key="1">
    <source>
        <dbReference type="EMBL" id="RWZ79026.1"/>
    </source>
</evidence>
<keyword evidence="2" id="KW-1185">Reference proteome</keyword>
<dbReference type="EMBL" id="SCKW01000022">
    <property type="protein sequence ID" value="RWZ79026.1"/>
    <property type="molecule type" value="Genomic_DNA"/>
</dbReference>
<accession>A0A4Q0AJ25</accession>
<evidence type="ECO:0000313" key="2">
    <source>
        <dbReference type="Proteomes" id="UP000289269"/>
    </source>
</evidence>
<name>A0A4Q0AJ25_9BACT</name>
<comment type="caution">
    <text evidence="1">The sequence shown here is derived from an EMBL/GenBank/DDBJ whole genome shotgun (WGS) entry which is preliminary data.</text>
</comment>
<gene>
    <name evidence="1" type="ORF">EOT04_02395</name>
</gene>
<sequence length="418" mass="48165">MAKLLRDLLDAEEPLFSLALRQLETASGRPGEDARLVGEIIQKSHQATRQLGLDHSDTTGEELYGALMNRMADDNRRVAAKIGADPSQIDDVAVMMPLIVAAVDRMDIPRSVWVLKRSRAKELLKAMPPTRLMKHLGYRSVDSLLKHEKFDEVYTSLRFSEGSAWLNRYNQLFKAVRPSDFETRDIKVMIMDPDKYAGLAKDFVHKKRHNITHSKELGTIVVVPTPAAEGRMTGLTLKSLPLILHYINEIRLYSAFFKLKQVKSSFGEIVVNTLIADPPAASQMAGQYVHWRVIQRYFGKLEGENHPEDFEPHVHPEDLHWRRAEEMLAMLDPAMSFWQGLDYVGRPEPDNPLSFNLMDVSLAYSNQETYQNRYFYHMRESLWNEIFMRYMGHKTLERQILAQLDNDMVKPEKLRPSL</sequence>
<dbReference type="AlphaFoldDB" id="A0A4Q0AJ25"/>
<proteinExistence type="predicted"/>
<organism evidence="1 2">
    <name type="scientific">Candidatus Chaera renei</name>
    <dbReference type="NCBI Taxonomy" id="2506947"/>
    <lineage>
        <taxon>Bacteria</taxon>
        <taxon>Candidatus Saccharimonadota</taxon>
        <taxon>Candidatus Saccharimonadia</taxon>
        <taxon>Candidatus Saccharimonadales</taxon>
        <taxon>Candidatus Saccharimonadaceae</taxon>
        <taxon>Candidatus Chaera</taxon>
    </lineage>
</organism>
<reference evidence="1" key="1">
    <citation type="submission" date="2019-01" db="EMBL/GenBank/DDBJ databases">
        <title>Genomic signatures and co-occurrence patterns of the ultra-small Saccharimodia (Patescibacteria phylum) suggest a symbiotic lifestyle.</title>
        <authorList>
            <person name="Lemos L."/>
            <person name="Medeiros J."/>
            <person name="Andreote F."/>
            <person name="Fernandes G."/>
            <person name="Varani A."/>
            <person name="Oliveira G."/>
            <person name="Pylro V."/>
        </authorList>
    </citation>
    <scope>NUCLEOTIDE SEQUENCE [LARGE SCALE GENOMIC DNA]</scope>
    <source>
        <strain evidence="1">AMD01</strain>
    </source>
</reference>
<dbReference type="Proteomes" id="UP000289269">
    <property type="component" value="Unassembled WGS sequence"/>
</dbReference>